<dbReference type="CDD" id="cd00637">
    <property type="entry name" value="7tm_classA_rhodopsin-like"/>
    <property type="match status" value="1"/>
</dbReference>
<reference evidence="11" key="1">
    <citation type="submission" date="2021-02" db="EMBL/GenBank/DDBJ databases">
        <authorList>
            <person name="Nowell W R."/>
        </authorList>
    </citation>
    <scope>NUCLEOTIDE SEQUENCE</scope>
</reference>
<dbReference type="Pfam" id="PF00001">
    <property type="entry name" value="7tm_1"/>
    <property type="match status" value="1"/>
</dbReference>
<accession>A0A815WCV3</accession>
<evidence type="ECO:0000259" key="9">
    <source>
        <dbReference type="PROSITE" id="PS50262"/>
    </source>
</evidence>
<keyword evidence="3 8" id="KW-1133">Transmembrane helix</keyword>
<evidence type="ECO:0000313" key="11">
    <source>
        <dbReference type="EMBL" id="CAF1544292.1"/>
    </source>
</evidence>
<evidence type="ECO:0000313" key="12">
    <source>
        <dbReference type="Proteomes" id="UP000663828"/>
    </source>
</evidence>
<name>A0A815WCV3_ADIRI</name>
<dbReference type="GO" id="GO:0016020">
    <property type="term" value="C:membrane"/>
    <property type="evidence" value="ECO:0007669"/>
    <property type="project" value="UniProtKB-SubCell"/>
</dbReference>
<keyword evidence="4" id="KW-0297">G-protein coupled receptor</keyword>
<dbReference type="PROSITE" id="PS50262">
    <property type="entry name" value="G_PROTEIN_RECEP_F1_2"/>
    <property type="match status" value="1"/>
</dbReference>
<comment type="subcellular location">
    <subcellularLocation>
        <location evidence="1">Membrane</location>
        <topology evidence="1">Multi-pass membrane protein</topology>
    </subcellularLocation>
</comment>
<dbReference type="Gene3D" id="1.20.1070.10">
    <property type="entry name" value="Rhodopsin 7-helix transmembrane proteins"/>
    <property type="match status" value="1"/>
</dbReference>
<gene>
    <name evidence="10" type="ORF">EDS130_LOCUS44254</name>
    <name evidence="11" type="ORF">XAT740_LOCUS42408</name>
</gene>
<dbReference type="AlphaFoldDB" id="A0A815WCV3"/>
<organism evidence="11 12">
    <name type="scientific">Adineta ricciae</name>
    <name type="common">Rotifer</name>
    <dbReference type="NCBI Taxonomy" id="249248"/>
    <lineage>
        <taxon>Eukaryota</taxon>
        <taxon>Metazoa</taxon>
        <taxon>Spiralia</taxon>
        <taxon>Gnathifera</taxon>
        <taxon>Rotifera</taxon>
        <taxon>Eurotatoria</taxon>
        <taxon>Bdelloidea</taxon>
        <taxon>Adinetida</taxon>
        <taxon>Adinetidae</taxon>
        <taxon>Adineta</taxon>
    </lineage>
</organism>
<keyword evidence="7" id="KW-0807">Transducer</keyword>
<keyword evidence="5 8" id="KW-0472">Membrane</keyword>
<dbReference type="InterPro" id="IPR017452">
    <property type="entry name" value="GPCR_Rhodpsn_7TM"/>
</dbReference>
<feature type="transmembrane region" description="Helical" evidence="8">
    <location>
        <begin position="203"/>
        <end position="226"/>
    </location>
</feature>
<protein>
    <recommendedName>
        <fullName evidence="9">G-protein coupled receptors family 1 profile domain-containing protein</fullName>
    </recommendedName>
</protein>
<dbReference type="InterPro" id="IPR050125">
    <property type="entry name" value="GPCR_opsins"/>
</dbReference>
<comment type="caution">
    <text evidence="11">The sequence shown here is derived from an EMBL/GenBank/DDBJ whole genome shotgun (WGS) entry which is preliminary data.</text>
</comment>
<feature type="transmembrane region" description="Helical" evidence="8">
    <location>
        <begin position="153"/>
        <end position="183"/>
    </location>
</feature>
<keyword evidence="6" id="KW-0675">Receptor</keyword>
<keyword evidence="12" id="KW-1185">Reference proteome</keyword>
<evidence type="ECO:0000256" key="8">
    <source>
        <dbReference type="SAM" id="Phobius"/>
    </source>
</evidence>
<feature type="transmembrane region" description="Helical" evidence="8">
    <location>
        <begin position="247"/>
        <end position="268"/>
    </location>
</feature>
<evidence type="ECO:0000256" key="1">
    <source>
        <dbReference type="ARBA" id="ARBA00004141"/>
    </source>
</evidence>
<evidence type="ECO:0000256" key="7">
    <source>
        <dbReference type="ARBA" id="ARBA00023224"/>
    </source>
</evidence>
<evidence type="ECO:0000256" key="3">
    <source>
        <dbReference type="ARBA" id="ARBA00022989"/>
    </source>
</evidence>
<dbReference type="Proteomes" id="UP000663828">
    <property type="component" value="Unassembled WGS sequence"/>
</dbReference>
<feature type="transmembrane region" description="Helical" evidence="8">
    <location>
        <begin position="39"/>
        <end position="61"/>
    </location>
</feature>
<feature type="transmembrane region" description="Helical" evidence="8">
    <location>
        <begin position="288"/>
        <end position="310"/>
    </location>
</feature>
<dbReference type="EMBL" id="CAJNOR010005083">
    <property type="protein sequence ID" value="CAF1544292.1"/>
    <property type="molecule type" value="Genomic_DNA"/>
</dbReference>
<dbReference type="GO" id="GO:0004930">
    <property type="term" value="F:G protein-coupled receptor activity"/>
    <property type="evidence" value="ECO:0007669"/>
    <property type="project" value="UniProtKB-KW"/>
</dbReference>
<evidence type="ECO:0000256" key="2">
    <source>
        <dbReference type="ARBA" id="ARBA00022692"/>
    </source>
</evidence>
<dbReference type="OrthoDB" id="10003910at2759"/>
<dbReference type="PANTHER" id="PTHR24240">
    <property type="entry name" value="OPSIN"/>
    <property type="match status" value="1"/>
</dbReference>
<dbReference type="Proteomes" id="UP000663852">
    <property type="component" value="Unassembled WGS sequence"/>
</dbReference>
<feature type="domain" description="G-protein coupled receptors family 1 profile" evidence="9">
    <location>
        <begin position="52"/>
        <end position="305"/>
    </location>
</feature>
<feature type="transmembrane region" description="Helical" evidence="8">
    <location>
        <begin position="112"/>
        <end position="133"/>
    </location>
</feature>
<dbReference type="SUPFAM" id="SSF81321">
    <property type="entry name" value="Family A G protein-coupled receptor-like"/>
    <property type="match status" value="1"/>
</dbReference>
<evidence type="ECO:0000256" key="4">
    <source>
        <dbReference type="ARBA" id="ARBA00023040"/>
    </source>
</evidence>
<dbReference type="InterPro" id="IPR000276">
    <property type="entry name" value="GPCR_Rhodpsn"/>
</dbReference>
<keyword evidence="2 8" id="KW-0812">Transmembrane</keyword>
<feature type="transmembrane region" description="Helical" evidence="8">
    <location>
        <begin position="73"/>
        <end position="92"/>
    </location>
</feature>
<evidence type="ECO:0000256" key="6">
    <source>
        <dbReference type="ARBA" id="ARBA00023170"/>
    </source>
</evidence>
<proteinExistence type="predicted"/>
<dbReference type="EMBL" id="CAJNOJ010000827">
    <property type="protein sequence ID" value="CAF1526644.1"/>
    <property type="molecule type" value="Genomic_DNA"/>
</dbReference>
<sequence>MFKPIMNSKTNANTTMDTDDLIDSLVHALHDYVPSQAQYIILLFIVPLAILCNLFVLYHLLMDRNLRKEAHNHVIIAILFSSLEFNLIHAPFSINLFRTGSVWPRSIIACSIWRFTAYLGCNANDVLLAWAAIERHILIYHSNMMRVRRNRIIFHYIPLGILVIYLFGFNAACFLTPACFANYNFNVVFCDATCLNSVPFLASWYLAVNQLVAALLAIVFSLILWVRVIRQQKQMRRSHEWRRFYKLSMQIIVITILFIVLETPYAITCTLAYTGHFGNSIVFDYSNSISLFLCYIMPIIMPFACFLGLYNELWPRLVKPFNRILRHEEANRIKPMLAANTMINGISVK</sequence>
<evidence type="ECO:0000256" key="5">
    <source>
        <dbReference type="ARBA" id="ARBA00023136"/>
    </source>
</evidence>
<evidence type="ECO:0000313" key="10">
    <source>
        <dbReference type="EMBL" id="CAF1526644.1"/>
    </source>
</evidence>